<dbReference type="EMBL" id="JBBPBM010002036">
    <property type="protein sequence ID" value="KAK8480512.1"/>
    <property type="molecule type" value="Genomic_DNA"/>
</dbReference>
<keyword evidence="2" id="KW-1185">Reference proteome</keyword>
<sequence length="193" mass="22440">MNGDWIWSRFEHLLPMVVLLSIATIKALICSAQADSLGWFPSLDRSFLVRTTYRILSLAWRIVIRRDYWAVFCTMSFKECLGFNLVNSTFATSNREEWPQLFGFVLWSLWKHRNMLIFYQETANSEPIFVDARRLAHDCRDVRSLSVGRNIHSRSQHCPRAEVRWKCPDTGWFKVNSDGARCLADGRTACGAR</sequence>
<protein>
    <submittedName>
        <fullName evidence="1">Uncharacterized protein</fullName>
    </submittedName>
</protein>
<organism evidence="1 2">
    <name type="scientific">Hibiscus sabdariffa</name>
    <name type="common">roselle</name>
    <dbReference type="NCBI Taxonomy" id="183260"/>
    <lineage>
        <taxon>Eukaryota</taxon>
        <taxon>Viridiplantae</taxon>
        <taxon>Streptophyta</taxon>
        <taxon>Embryophyta</taxon>
        <taxon>Tracheophyta</taxon>
        <taxon>Spermatophyta</taxon>
        <taxon>Magnoliopsida</taxon>
        <taxon>eudicotyledons</taxon>
        <taxon>Gunneridae</taxon>
        <taxon>Pentapetalae</taxon>
        <taxon>rosids</taxon>
        <taxon>malvids</taxon>
        <taxon>Malvales</taxon>
        <taxon>Malvaceae</taxon>
        <taxon>Malvoideae</taxon>
        <taxon>Hibiscus</taxon>
    </lineage>
</organism>
<proteinExistence type="predicted"/>
<reference evidence="1 2" key="1">
    <citation type="journal article" date="2024" name="G3 (Bethesda)">
        <title>Genome assembly of Hibiscus sabdariffa L. provides insights into metabolisms of medicinal natural products.</title>
        <authorList>
            <person name="Kim T."/>
        </authorList>
    </citation>
    <scope>NUCLEOTIDE SEQUENCE [LARGE SCALE GENOMIC DNA]</scope>
    <source>
        <strain evidence="1">TK-2024</strain>
        <tissue evidence="1">Old leaves</tissue>
    </source>
</reference>
<dbReference type="Proteomes" id="UP001472677">
    <property type="component" value="Unassembled WGS sequence"/>
</dbReference>
<comment type="caution">
    <text evidence="1">The sequence shown here is derived from an EMBL/GenBank/DDBJ whole genome shotgun (WGS) entry which is preliminary data.</text>
</comment>
<gene>
    <name evidence="1" type="ORF">V6N12_011505</name>
</gene>
<accession>A0ABR1ZJB2</accession>
<evidence type="ECO:0000313" key="2">
    <source>
        <dbReference type="Proteomes" id="UP001472677"/>
    </source>
</evidence>
<name>A0ABR1ZJB2_9ROSI</name>
<evidence type="ECO:0000313" key="1">
    <source>
        <dbReference type="EMBL" id="KAK8480512.1"/>
    </source>
</evidence>